<reference evidence="3" key="1">
    <citation type="journal article" date="2019" name="Int. J. Syst. Evol. Microbiol.">
        <title>The Global Catalogue of Microorganisms (GCM) 10K type strain sequencing project: providing services to taxonomists for standard genome sequencing and annotation.</title>
        <authorList>
            <consortium name="The Broad Institute Genomics Platform"/>
            <consortium name="The Broad Institute Genome Sequencing Center for Infectious Disease"/>
            <person name="Wu L."/>
            <person name="Ma J."/>
        </authorList>
    </citation>
    <scope>NUCLEOTIDE SEQUENCE [LARGE SCALE GENOMIC DNA]</scope>
    <source>
        <strain evidence="3">JCM 18715</strain>
    </source>
</reference>
<dbReference type="CDD" id="cd00077">
    <property type="entry name" value="HDc"/>
    <property type="match status" value="1"/>
</dbReference>
<organism evidence="2 3">
    <name type="scientific">Viridibacterium curvum</name>
    <dbReference type="NCBI Taxonomy" id="1101404"/>
    <lineage>
        <taxon>Bacteria</taxon>
        <taxon>Pseudomonadati</taxon>
        <taxon>Pseudomonadota</taxon>
        <taxon>Betaproteobacteria</taxon>
        <taxon>Rhodocyclales</taxon>
        <taxon>Rhodocyclaceae</taxon>
        <taxon>Viridibacterium</taxon>
    </lineage>
</organism>
<proteinExistence type="predicted"/>
<sequence length="450" mass="48520">MTSSDIPELPTQANRHFMGAVVNMADRQEVVLSEDVYSEKGVKLLAKGAKVSSTTYEKVVSHRLSKPIESSLVSAEQPSGNLLVRIGEEALETYPLLANLCNWSQGRVTALGMLAKARLNPAAGTLLNVTFERSEHAPRHAVMTSMIAMSLANAHAYNDHALMAAVCLGGLFHDAGELYVDPAVMQAGRQLTANEWMSYAYHPVIGAALAREICGFDGPTQRSILEHHEADDGFGYPRGVRGRGISTGGKLMSLAEILAALIVKPSAEDRIAIALKVMPTEHESALTSIIHELLRESRQMSRTEVADDDLQEVDAKAQEVFMRIAEILGVYDSVMQTPGLSQGCKDVMTSAFDRFILVQRAYASTGIAALAELGASLSQEELRESRFEAQCVLHEIAWRMLKISRELVLKAAKFPPGEAQAMNTLAHALAGTQGAAVAGMPRAGVTAEAL</sequence>
<dbReference type="RefSeq" id="WP_345530994.1">
    <property type="nucleotide sequence ID" value="NZ_BAABLD010000002.1"/>
</dbReference>
<gene>
    <name evidence="2" type="ORF">GCM10025770_02370</name>
</gene>
<evidence type="ECO:0000313" key="3">
    <source>
        <dbReference type="Proteomes" id="UP001500547"/>
    </source>
</evidence>
<dbReference type="Proteomes" id="UP001500547">
    <property type="component" value="Unassembled WGS sequence"/>
</dbReference>
<dbReference type="SUPFAM" id="SSF109604">
    <property type="entry name" value="HD-domain/PDEase-like"/>
    <property type="match status" value="1"/>
</dbReference>
<comment type="caution">
    <text evidence="2">The sequence shown here is derived from an EMBL/GenBank/DDBJ whole genome shotgun (WGS) entry which is preliminary data.</text>
</comment>
<dbReference type="InterPro" id="IPR003607">
    <property type="entry name" value="HD/PDEase_dom"/>
</dbReference>
<evidence type="ECO:0000313" key="2">
    <source>
        <dbReference type="EMBL" id="GAA5158208.1"/>
    </source>
</evidence>
<dbReference type="PROSITE" id="PS51832">
    <property type="entry name" value="HD_GYP"/>
    <property type="match status" value="1"/>
</dbReference>
<dbReference type="PANTHER" id="PTHR43155:SF2">
    <property type="entry name" value="CYCLIC DI-GMP PHOSPHODIESTERASE PA4108"/>
    <property type="match status" value="1"/>
</dbReference>
<dbReference type="EMBL" id="BAABLD010000002">
    <property type="protein sequence ID" value="GAA5158208.1"/>
    <property type="molecule type" value="Genomic_DNA"/>
</dbReference>
<dbReference type="PANTHER" id="PTHR43155">
    <property type="entry name" value="CYCLIC DI-GMP PHOSPHODIESTERASE PA4108-RELATED"/>
    <property type="match status" value="1"/>
</dbReference>
<feature type="domain" description="HD-GYP" evidence="1">
    <location>
        <begin position="115"/>
        <end position="312"/>
    </location>
</feature>
<keyword evidence="3" id="KW-1185">Reference proteome</keyword>
<accession>A0ABP9Q8H7</accession>
<dbReference type="InterPro" id="IPR037522">
    <property type="entry name" value="HD_GYP_dom"/>
</dbReference>
<dbReference type="Pfam" id="PF13487">
    <property type="entry name" value="HD_5"/>
    <property type="match status" value="1"/>
</dbReference>
<name>A0ABP9Q8H7_9RHOO</name>
<dbReference type="Gene3D" id="1.10.3210.10">
    <property type="entry name" value="Hypothetical protein af1432"/>
    <property type="match status" value="1"/>
</dbReference>
<evidence type="ECO:0000259" key="1">
    <source>
        <dbReference type="PROSITE" id="PS51832"/>
    </source>
</evidence>
<protein>
    <recommendedName>
        <fullName evidence="1">HD-GYP domain-containing protein</fullName>
    </recommendedName>
</protein>